<dbReference type="AlphaFoldDB" id="A0A4Q0VHY5"/>
<proteinExistence type="predicted"/>
<sequence>MPLVLLEMTTSAKLAIAIGLIVFIILLFKLIVGFIKFCFRHPFIFILLLLCGGLGLAFNVLLGGVIILAVLVGGVAFWVLDGFDGLN</sequence>
<keyword evidence="2" id="KW-1185">Reference proteome</keyword>
<evidence type="ECO:0000313" key="1">
    <source>
        <dbReference type="EMBL" id="RXI76102.1"/>
    </source>
</evidence>
<dbReference type="EMBL" id="QXIL01000036">
    <property type="protein sequence ID" value="RXI76102.1"/>
    <property type="molecule type" value="Genomic_DNA"/>
</dbReference>
<protein>
    <submittedName>
        <fullName evidence="1">Uncharacterized protein</fullName>
    </submittedName>
</protein>
<dbReference type="Proteomes" id="UP000290602">
    <property type="component" value="Unassembled WGS sequence"/>
</dbReference>
<comment type="caution">
    <text evidence="1">The sequence shown here is derived from an EMBL/GenBank/DDBJ whole genome shotgun (WGS) entry which is preliminary data.</text>
</comment>
<dbReference type="RefSeq" id="WP_129033355.1">
    <property type="nucleotide sequence ID" value="NZ_QXIL01000036.1"/>
</dbReference>
<accession>A0A4Q0VHY5</accession>
<name>A0A4Q0VHY5_9LACO</name>
<evidence type="ECO:0000313" key="2">
    <source>
        <dbReference type="Proteomes" id="UP000290602"/>
    </source>
</evidence>
<organism evidence="1 2">
    <name type="scientific">Levilactobacillus suantsaii</name>
    <dbReference type="NCBI Taxonomy" id="2292255"/>
    <lineage>
        <taxon>Bacteria</taxon>
        <taxon>Bacillati</taxon>
        <taxon>Bacillota</taxon>
        <taxon>Bacilli</taxon>
        <taxon>Lactobacillales</taxon>
        <taxon>Lactobacillaceae</taxon>
        <taxon>Levilactobacillus</taxon>
    </lineage>
</organism>
<gene>
    <name evidence="1" type="ORF">DXH47_11055</name>
</gene>
<reference evidence="1 2" key="1">
    <citation type="submission" date="2018-08" db="EMBL/GenBank/DDBJ databases">
        <title>Lactobacillus suantsai sp. nov., isolated from traditional fermented suan-tsai in Taiwan.</title>
        <authorList>
            <person name="Huang C.-H."/>
        </authorList>
    </citation>
    <scope>NUCLEOTIDE SEQUENCE [LARGE SCALE GENOMIC DNA]</scope>
    <source>
        <strain evidence="1 2">BCRC 12945</strain>
    </source>
</reference>